<dbReference type="EMBL" id="KN123563">
    <property type="protein sequence ID" value="KFO24462.1"/>
    <property type="molecule type" value="Genomic_DNA"/>
</dbReference>
<evidence type="ECO:0000256" key="3">
    <source>
        <dbReference type="ARBA" id="ARBA00004496"/>
    </source>
</evidence>
<dbReference type="InterPro" id="IPR036964">
    <property type="entry name" value="RASGEF_cat_dom_sf"/>
</dbReference>
<evidence type="ECO:0000256" key="9">
    <source>
        <dbReference type="ARBA" id="ARBA00022658"/>
    </source>
</evidence>
<keyword evidence="14" id="KW-0862">Zinc</keyword>
<evidence type="ECO:0000256" key="22">
    <source>
        <dbReference type="SAM" id="MobiDB-lite"/>
    </source>
</evidence>
<dbReference type="eggNOG" id="KOG4696">
    <property type="taxonomic scope" value="Eukaryota"/>
</dbReference>
<evidence type="ECO:0000256" key="20">
    <source>
        <dbReference type="PROSITE-ProRule" id="PRU00042"/>
    </source>
</evidence>
<dbReference type="Pfam" id="PF07910">
    <property type="entry name" value="Peptidase_C78"/>
    <property type="match status" value="1"/>
</dbReference>
<evidence type="ECO:0000256" key="6">
    <source>
        <dbReference type="ARBA" id="ARBA00012759"/>
    </source>
</evidence>
<organism evidence="25 26">
    <name type="scientific">Fukomys damarensis</name>
    <name type="common">Damaraland mole rat</name>
    <name type="synonym">Cryptomys damarensis</name>
    <dbReference type="NCBI Taxonomy" id="885580"/>
    <lineage>
        <taxon>Eukaryota</taxon>
        <taxon>Metazoa</taxon>
        <taxon>Chordata</taxon>
        <taxon>Craniata</taxon>
        <taxon>Vertebrata</taxon>
        <taxon>Euteleostomi</taxon>
        <taxon>Mammalia</taxon>
        <taxon>Eutheria</taxon>
        <taxon>Euarchontoglires</taxon>
        <taxon>Glires</taxon>
        <taxon>Rodentia</taxon>
        <taxon>Hystricomorpha</taxon>
        <taxon>Bathyergidae</taxon>
        <taxon>Fukomys</taxon>
    </lineage>
</organism>
<name>A0A091D0E7_FUKDA</name>
<comment type="subcellular location">
    <subcellularLocation>
        <location evidence="3">Cytoplasm</location>
    </subcellularLocation>
    <subcellularLocation>
        <location evidence="2">Nucleus</location>
    </subcellularLocation>
</comment>
<comment type="similarity">
    <text evidence="4">Belongs to the peptidase C78 family. ZUFSP subfamily.</text>
</comment>
<dbReference type="GO" id="GO:0005737">
    <property type="term" value="C:cytoplasm"/>
    <property type="evidence" value="ECO:0007669"/>
    <property type="project" value="UniProtKB-SubCell"/>
</dbReference>
<evidence type="ECO:0000256" key="17">
    <source>
        <dbReference type="ARBA" id="ARBA00029662"/>
    </source>
</evidence>
<dbReference type="GO" id="GO:0007265">
    <property type="term" value="P:Ras protein signal transduction"/>
    <property type="evidence" value="ECO:0007669"/>
    <property type="project" value="TreeGrafter"/>
</dbReference>
<dbReference type="FunFam" id="3.90.70.130:FF:000002">
    <property type="entry name" value="Zinc finger containing ubiquitin peptidase 1"/>
    <property type="match status" value="1"/>
</dbReference>
<dbReference type="STRING" id="885580.ENSFDAP00000004092"/>
<dbReference type="CDD" id="cd00155">
    <property type="entry name" value="RasGEF"/>
    <property type="match status" value="1"/>
</dbReference>
<dbReference type="GO" id="GO:0005634">
    <property type="term" value="C:nucleus"/>
    <property type="evidence" value="ECO:0007669"/>
    <property type="project" value="UniProtKB-SubCell"/>
</dbReference>
<feature type="region of interest" description="Disordered" evidence="22">
    <location>
        <begin position="122"/>
        <end position="175"/>
    </location>
</feature>
<comment type="subunit">
    <text evidence="5">Interacts with RPA1 and RPA2.</text>
</comment>
<evidence type="ECO:0000256" key="7">
    <source>
        <dbReference type="ARBA" id="ARBA00021993"/>
    </source>
</evidence>
<evidence type="ECO:0000256" key="5">
    <source>
        <dbReference type="ARBA" id="ARBA00011274"/>
    </source>
</evidence>
<dbReference type="Pfam" id="PF00617">
    <property type="entry name" value="RasGEF"/>
    <property type="match status" value="1"/>
</dbReference>
<dbReference type="PANTHER" id="PTHR23113">
    <property type="entry name" value="GUANINE NUCLEOTIDE EXCHANGE FACTOR"/>
    <property type="match status" value="1"/>
</dbReference>
<comment type="function">
    <text evidence="19">Deubiquitinase with endodeubiquitinase activity that specifically interacts with and cleaves 'Lys-63'-linked long polyubiquitin chains. Shows only weak activity against 'Lys-11' and 'Lys-48'-linked chains. Plays an important role in genome stability pathways, functioning to prevent spontaneous DNA damage and also promote cellular survival in response to exogenous DNA damage. Modulates the ubiquitination status of replication protein A (RPA) complex proteins in response to replication stress.</text>
</comment>
<evidence type="ECO:0000256" key="4">
    <source>
        <dbReference type="ARBA" id="ARBA00010469"/>
    </source>
</evidence>
<gene>
    <name evidence="25" type="ORF">H920_14168</name>
</gene>
<dbReference type="InterPro" id="IPR001895">
    <property type="entry name" value="RASGEF_cat_dom"/>
</dbReference>
<evidence type="ECO:0000256" key="19">
    <source>
        <dbReference type="ARBA" id="ARBA00045669"/>
    </source>
</evidence>
<dbReference type="PROSITE" id="PS00028">
    <property type="entry name" value="ZINC_FINGER_C2H2_1"/>
    <property type="match status" value="2"/>
</dbReference>
<evidence type="ECO:0000256" key="21">
    <source>
        <dbReference type="PROSITE-ProRule" id="PRU00168"/>
    </source>
</evidence>
<dbReference type="InterPro" id="IPR013087">
    <property type="entry name" value="Znf_C2H2_type"/>
</dbReference>
<keyword evidence="16" id="KW-0539">Nucleus</keyword>
<evidence type="ECO:0000256" key="16">
    <source>
        <dbReference type="ARBA" id="ARBA00023242"/>
    </source>
</evidence>
<dbReference type="PANTHER" id="PTHR23113:SF223">
    <property type="entry name" value="RAL-GDS-RELATED PROTEIN"/>
    <property type="match status" value="1"/>
</dbReference>
<protein>
    <recommendedName>
        <fullName evidence="7">Zinc finger-containing ubiquitin peptidase 1</fullName>
        <ecNumber evidence="6">3.4.19.12</ecNumber>
    </recommendedName>
    <alternativeName>
        <fullName evidence="18">Lys-63-specific deubiquitinase ZUFSP</fullName>
    </alternativeName>
    <alternativeName>
        <fullName evidence="17">Zinc finger with UFM1-specific peptidase domain protein</fullName>
    </alternativeName>
</protein>
<sequence length="997" mass="112953">MVGSLQCGNESTLNLEEACMMRTLQAGTQQQLVGLLVPSSPMRPISYFTTFLRSCWDFDIVPYSVAKLFSGTIAHVLDTRPEWVHLPYIPKFKIQEARVQVNSPGADVEPPLLLRLAHGEHPEPCKAETEAPAPYPEQHGPALQPEPAPEKEPPLETGEKQKPTPQHSGVSSAAEKGGSLQKVLLAFSPKLLAEQLTLMDAELFKKVVPWECLGSVWTHRNTTGNEHLEPTVQATVTHFNLVAECVITSFLGDSSMKARDRASVLEHWIQVARECLRLRNFSSLHAIISALRSTPVHRLSRTWGEVPRKSFPNFKELCAKDSAESRNLRTKEGLSKKATLENNPQRAQMVQQQKGKEAKVLQEIQLFQVAASKYNFQREEKVEVWFHSREWLSENESEVTRLCSRGRTEQKKPVWQPLGLPVATSLTMLPCDICGEMVTSESDMKTHLLIVHMENEVICPFCKLSGVNYDEMCFHIETAHFEHNVLERNFERVDPIHYGTSDNKDNSLQSTMEACASSHPKCSAQSLPNDGTLKHEVFYSDSLIGSRKFLKSKENQSDLSETKESIYETMYSPPECPFCGKIEECSQDMENHVKTKHVSLLDTPLEDCDQPLYDCPMCGLICTNYHILQEHVDLHLEERSFQQGMDRIQCSADLELAHQLQQEEDWKQSEESRQEMEEFQKLQQQYGLDGSGGYKQQQLQNMEIEVNRGRMHPTEFHRRKANLMESLAVGIDDGKTKTSGVIEALHRYYQSTATDVTRVWLSTVVDHFHSSLGDKGWGCGYRNFQMLLSSLLQNEAYDDCLKGMSVPCIPKIQAMIEDAWREGFDPQGASQLNNRLQGTKAWIGACEVFTLLTSLRVKCRIVDFHKATGPSGTHPRLFEWILNYYSSEQEGSAKVVCTSKPPIYLQHQGHSQTVIGIEERKNRTLCLLIFDPGCPSREMQKLLKKDVEASSIKQLRKFVGNLKHKQYQIVTIEGALSPEEKVARRHASQVFTAEKIP</sequence>
<evidence type="ECO:0000256" key="1">
    <source>
        <dbReference type="ARBA" id="ARBA00000707"/>
    </source>
</evidence>
<dbReference type="GO" id="GO:0008270">
    <property type="term" value="F:zinc ion binding"/>
    <property type="evidence" value="ECO:0007669"/>
    <property type="project" value="UniProtKB-KW"/>
</dbReference>
<evidence type="ECO:0000259" key="23">
    <source>
        <dbReference type="PROSITE" id="PS50009"/>
    </source>
</evidence>
<evidence type="ECO:0000256" key="14">
    <source>
        <dbReference type="ARBA" id="ARBA00022833"/>
    </source>
</evidence>
<evidence type="ECO:0000256" key="15">
    <source>
        <dbReference type="ARBA" id="ARBA00022990"/>
    </source>
</evidence>
<keyword evidence="8" id="KW-0963">Cytoplasm</keyword>
<keyword evidence="9 21" id="KW-0344">Guanine-nucleotide releasing factor</keyword>
<dbReference type="GO" id="GO:0005886">
    <property type="term" value="C:plasma membrane"/>
    <property type="evidence" value="ECO:0007669"/>
    <property type="project" value="TreeGrafter"/>
</dbReference>
<evidence type="ECO:0000256" key="18">
    <source>
        <dbReference type="ARBA" id="ARBA00031481"/>
    </source>
</evidence>
<dbReference type="Proteomes" id="UP000028990">
    <property type="component" value="Unassembled WGS sequence"/>
</dbReference>
<dbReference type="SMART" id="SM00355">
    <property type="entry name" value="ZnF_C2H2"/>
    <property type="match status" value="4"/>
</dbReference>
<evidence type="ECO:0000313" key="25">
    <source>
        <dbReference type="EMBL" id="KFO24462.1"/>
    </source>
</evidence>
<evidence type="ECO:0000256" key="2">
    <source>
        <dbReference type="ARBA" id="ARBA00004123"/>
    </source>
</evidence>
<keyword evidence="12 20" id="KW-0863">Zinc-finger</keyword>
<dbReference type="Gene3D" id="3.90.70.130">
    <property type="match status" value="1"/>
</dbReference>
<keyword evidence="26" id="KW-1185">Reference proteome</keyword>
<dbReference type="GO" id="GO:0005085">
    <property type="term" value="F:guanyl-nucleotide exchange factor activity"/>
    <property type="evidence" value="ECO:0007669"/>
    <property type="project" value="UniProtKB-KW"/>
</dbReference>
<dbReference type="GO" id="GO:0004843">
    <property type="term" value="F:cysteine-type deubiquitinase activity"/>
    <property type="evidence" value="ECO:0007669"/>
    <property type="project" value="UniProtKB-EC"/>
</dbReference>
<keyword evidence="15" id="KW-0007">Acetylation</keyword>
<dbReference type="InterPro" id="IPR023578">
    <property type="entry name" value="Ras_GEF_dom_sf"/>
</dbReference>
<dbReference type="SMART" id="SM00147">
    <property type="entry name" value="RasGEF"/>
    <property type="match status" value="1"/>
</dbReference>
<dbReference type="Gene3D" id="3.30.160.60">
    <property type="entry name" value="Classic Zinc Finger"/>
    <property type="match status" value="2"/>
</dbReference>
<dbReference type="EC" id="3.4.19.12" evidence="6"/>
<evidence type="ECO:0000259" key="24">
    <source>
        <dbReference type="PROSITE" id="PS50157"/>
    </source>
</evidence>
<feature type="compositionally biased region" description="Basic and acidic residues" evidence="22">
    <location>
        <begin position="148"/>
        <end position="162"/>
    </location>
</feature>
<dbReference type="AlphaFoldDB" id="A0A091D0E7"/>
<comment type="catalytic activity">
    <reaction evidence="1">
        <text>Thiol-dependent hydrolysis of ester, thioester, amide, peptide and isopeptide bonds formed by the C-terminal Gly of ubiquitin (a 76-residue protein attached to proteins as an intracellular targeting signal).</text>
        <dbReference type="EC" id="3.4.19.12"/>
    </reaction>
</comment>
<dbReference type="SUPFAM" id="SSF48366">
    <property type="entry name" value="Ras GEF"/>
    <property type="match status" value="1"/>
</dbReference>
<evidence type="ECO:0000256" key="8">
    <source>
        <dbReference type="ARBA" id="ARBA00022490"/>
    </source>
</evidence>
<feature type="domain" description="Ras-GEF" evidence="23">
    <location>
        <begin position="188"/>
        <end position="431"/>
    </location>
</feature>
<reference evidence="25 26" key="1">
    <citation type="submission" date="2013-11" db="EMBL/GenBank/DDBJ databases">
        <title>The Damaraland mole rat (Fukomys damarensis) genome and evolution of African mole rats.</title>
        <authorList>
            <person name="Gladyshev V.N."/>
            <person name="Fang X."/>
        </authorList>
    </citation>
    <scope>NUCLEOTIDE SEQUENCE [LARGE SCALE GENOMIC DNA]</scope>
    <source>
        <tissue evidence="25">Liver</tissue>
    </source>
</reference>
<evidence type="ECO:0000256" key="12">
    <source>
        <dbReference type="ARBA" id="ARBA00022771"/>
    </source>
</evidence>
<dbReference type="PROSITE" id="PS50157">
    <property type="entry name" value="ZINC_FINGER_C2H2_2"/>
    <property type="match status" value="1"/>
</dbReference>
<dbReference type="PROSITE" id="PS50009">
    <property type="entry name" value="RASGEF_CAT"/>
    <property type="match status" value="1"/>
</dbReference>
<proteinExistence type="inferred from homology"/>
<dbReference type="InterPro" id="IPR012462">
    <property type="entry name" value="UFSP1/2_DUB_cat"/>
</dbReference>
<feature type="domain" description="C2H2-type" evidence="24">
    <location>
        <begin position="613"/>
        <end position="640"/>
    </location>
</feature>
<evidence type="ECO:0000256" key="10">
    <source>
        <dbReference type="ARBA" id="ARBA00022723"/>
    </source>
</evidence>
<keyword evidence="13" id="KW-0378">Hydrolase</keyword>
<evidence type="ECO:0000256" key="11">
    <source>
        <dbReference type="ARBA" id="ARBA00022737"/>
    </source>
</evidence>
<dbReference type="InterPro" id="IPR008937">
    <property type="entry name" value="Ras-like_GEF"/>
</dbReference>
<dbReference type="Gene3D" id="1.10.840.10">
    <property type="entry name" value="Ras guanine-nucleotide exchange factors catalytic domain"/>
    <property type="match status" value="1"/>
</dbReference>
<keyword evidence="10" id="KW-0479">Metal-binding</keyword>
<keyword evidence="11" id="KW-0677">Repeat</keyword>
<evidence type="ECO:0000313" key="26">
    <source>
        <dbReference type="Proteomes" id="UP000028990"/>
    </source>
</evidence>
<evidence type="ECO:0000256" key="13">
    <source>
        <dbReference type="ARBA" id="ARBA00022801"/>
    </source>
</evidence>
<accession>A0A091D0E7</accession>